<proteinExistence type="predicted"/>
<dbReference type="Pfam" id="PF21892">
    <property type="entry name" value="TMEM145_N"/>
    <property type="match status" value="1"/>
</dbReference>
<feature type="domain" description="GPR180-like N-terminal" evidence="2">
    <location>
        <begin position="1"/>
        <end position="34"/>
    </location>
</feature>
<dbReference type="AlphaFoldDB" id="Q4RAE0"/>
<evidence type="ECO:0000259" key="2">
    <source>
        <dbReference type="Pfam" id="PF21892"/>
    </source>
</evidence>
<feature type="transmembrane region" description="Helical" evidence="1">
    <location>
        <begin position="26"/>
        <end position="47"/>
    </location>
</feature>
<dbReference type="KEGG" id="tng:GSTEN00036350G001"/>
<evidence type="ECO:0000256" key="1">
    <source>
        <dbReference type="SAM" id="Phobius"/>
    </source>
</evidence>
<keyword evidence="1" id="KW-0472">Membrane</keyword>
<protein>
    <submittedName>
        <fullName evidence="3">(spotted green pufferfish) hypothetical protein</fullName>
    </submittedName>
</protein>
<evidence type="ECO:0000313" key="3">
    <source>
        <dbReference type="EMBL" id="CAG14643.1"/>
    </source>
</evidence>
<dbReference type="InterPro" id="IPR053880">
    <property type="entry name" value="GPR180-like_N"/>
</dbReference>
<reference evidence="3" key="2">
    <citation type="submission" date="2004-02" db="EMBL/GenBank/DDBJ databases">
        <authorList>
            <consortium name="Genoscope"/>
            <consortium name="Whitehead Institute Centre for Genome Research"/>
        </authorList>
    </citation>
    <scope>NUCLEOTIDE SEQUENCE</scope>
</reference>
<keyword evidence="1" id="KW-0812">Transmembrane</keyword>
<reference evidence="3" key="1">
    <citation type="journal article" date="2004" name="Nature">
        <title>Genome duplication in the teleost fish Tetraodon nigroviridis reveals the early vertebrate proto-karyotype.</title>
        <authorList>
            <person name="Jaillon O."/>
            <person name="Aury J.-M."/>
            <person name="Brunet F."/>
            <person name="Petit J.-L."/>
            <person name="Stange-Thomann N."/>
            <person name="Mauceli E."/>
            <person name="Bouneau L."/>
            <person name="Fischer C."/>
            <person name="Ozouf-Costaz C."/>
            <person name="Bernot A."/>
            <person name="Nicaud S."/>
            <person name="Jaffe D."/>
            <person name="Fisher S."/>
            <person name="Lutfalla G."/>
            <person name="Dossat C."/>
            <person name="Segurens B."/>
            <person name="Dasilva C."/>
            <person name="Salanoubat M."/>
            <person name="Levy M."/>
            <person name="Boudet N."/>
            <person name="Castellano S."/>
            <person name="Anthouard V."/>
            <person name="Jubin C."/>
            <person name="Castelli V."/>
            <person name="Katinka M."/>
            <person name="Vacherie B."/>
            <person name="Biemont C."/>
            <person name="Skalli Z."/>
            <person name="Cattolico L."/>
            <person name="Poulain J."/>
            <person name="De Berardinis V."/>
            <person name="Cruaud C."/>
            <person name="Duprat S."/>
            <person name="Brottier P."/>
            <person name="Coutanceau J.-P."/>
            <person name="Gouzy J."/>
            <person name="Parra G."/>
            <person name="Lardier G."/>
            <person name="Chapple C."/>
            <person name="McKernan K.J."/>
            <person name="McEwan P."/>
            <person name="Bosak S."/>
            <person name="Kellis M."/>
            <person name="Volff J.-N."/>
            <person name="Guigo R."/>
            <person name="Zody M.C."/>
            <person name="Mesirov J."/>
            <person name="Lindblad-Toh K."/>
            <person name="Birren B."/>
            <person name="Nusbaum C."/>
            <person name="Kahn D."/>
            <person name="Robinson-Rechavi M."/>
            <person name="Laudet V."/>
            <person name="Schachter V."/>
            <person name="Quetier F."/>
            <person name="Saurin W."/>
            <person name="Scarpelli C."/>
            <person name="Wincker P."/>
            <person name="Lander E.S."/>
            <person name="Weissenbach J."/>
            <person name="Roest Crollius H."/>
        </authorList>
    </citation>
    <scope>NUCLEOTIDE SEQUENCE [LARGE SCALE GENOMIC DNA]</scope>
</reference>
<feature type="non-terminal residue" evidence="3">
    <location>
        <position position="1"/>
    </location>
</feature>
<comment type="caution">
    <text evidence="3">The sequence shown here is derived from an EMBL/GenBank/DDBJ whole genome shotgun (WGS) entry which is preliminary data.</text>
</comment>
<name>Q4RAE0_TETNG</name>
<organism evidence="3">
    <name type="scientific">Tetraodon nigroviridis</name>
    <name type="common">Spotted green pufferfish</name>
    <name type="synonym">Chelonodon nigroviridis</name>
    <dbReference type="NCBI Taxonomy" id="99883"/>
    <lineage>
        <taxon>Eukaryota</taxon>
        <taxon>Metazoa</taxon>
        <taxon>Chordata</taxon>
        <taxon>Craniata</taxon>
        <taxon>Vertebrata</taxon>
        <taxon>Euteleostomi</taxon>
        <taxon>Actinopterygii</taxon>
        <taxon>Neopterygii</taxon>
        <taxon>Teleostei</taxon>
        <taxon>Neoteleostei</taxon>
        <taxon>Acanthomorphata</taxon>
        <taxon>Eupercaria</taxon>
        <taxon>Tetraodontiformes</taxon>
        <taxon>Tetradontoidea</taxon>
        <taxon>Tetraodontidae</taxon>
        <taxon>Tetraodon</taxon>
    </lineage>
</organism>
<dbReference type="OrthoDB" id="205745at2759"/>
<accession>Q4RAE0</accession>
<keyword evidence="1" id="KW-1133">Transmembrane helix</keyword>
<sequence>DWVFLTRFCFLTEFGRLDFRFRYPKVGLLSVSMLYGFFLMFNSPPFADLWVTKSSA</sequence>
<gene>
    <name evidence="3" type="ORF">GSTENG00036350001</name>
</gene>
<dbReference type="EMBL" id="CAAE01023886">
    <property type="protein sequence ID" value="CAG14643.1"/>
    <property type="molecule type" value="Genomic_DNA"/>
</dbReference>